<dbReference type="PANTHER" id="PTHR30329">
    <property type="entry name" value="STATOR ELEMENT OF FLAGELLAR MOTOR COMPLEX"/>
    <property type="match status" value="1"/>
</dbReference>
<dbReference type="Pfam" id="PF00691">
    <property type="entry name" value="OmpA"/>
    <property type="match status" value="1"/>
</dbReference>
<keyword evidence="4 8" id="KW-0812">Transmembrane</keyword>
<dbReference type="InterPro" id="IPR006665">
    <property type="entry name" value="OmpA-like"/>
</dbReference>
<gene>
    <name evidence="10" type="primary">motB</name>
    <name evidence="10" type="ORF">CLCY_8c01000</name>
</gene>
<dbReference type="Proteomes" id="UP000036756">
    <property type="component" value="Unassembled WGS sequence"/>
</dbReference>
<evidence type="ECO:0000256" key="2">
    <source>
        <dbReference type="ARBA" id="ARBA00008914"/>
    </source>
</evidence>
<comment type="similarity">
    <text evidence="2">Belongs to the MotB family.</text>
</comment>
<evidence type="ECO:0000259" key="9">
    <source>
        <dbReference type="PROSITE" id="PS51123"/>
    </source>
</evidence>
<name>A0A0J8DGP5_CLOCY</name>
<dbReference type="PATRIC" id="fig|1121307.3.peg.2556"/>
<proteinExistence type="inferred from homology"/>
<evidence type="ECO:0000313" key="10">
    <source>
        <dbReference type="EMBL" id="KMT23363.1"/>
    </source>
</evidence>
<protein>
    <submittedName>
        <fullName evidence="10">Motility protein B</fullName>
    </submittedName>
</protein>
<evidence type="ECO:0000256" key="7">
    <source>
        <dbReference type="PROSITE-ProRule" id="PRU00473"/>
    </source>
</evidence>
<keyword evidence="3" id="KW-1003">Cell membrane</keyword>
<evidence type="ECO:0000256" key="8">
    <source>
        <dbReference type="SAM" id="Phobius"/>
    </source>
</evidence>
<dbReference type="InterPro" id="IPR025713">
    <property type="entry name" value="MotB-like_N_dom"/>
</dbReference>
<evidence type="ECO:0000313" key="11">
    <source>
        <dbReference type="Proteomes" id="UP000036756"/>
    </source>
</evidence>
<dbReference type="AlphaFoldDB" id="A0A0J8DGP5"/>
<dbReference type="CDD" id="cd07185">
    <property type="entry name" value="OmpA_C-like"/>
    <property type="match status" value="1"/>
</dbReference>
<dbReference type="OrthoDB" id="9815217at2"/>
<evidence type="ECO:0000256" key="1">
    <source>
        <dbReference type="ARBA" id="ARBA00004162"/>
    </source>
</evidence>
<dbReference type="RefSeq" id="WP_048569176.1">
    <property type="nucleotide sequence ID" value="NZ_LFVU01000001.1"/>
</dbReference>
<keyword evidence="6 7" id="KW-0472">Membrane</keyword>
<keyword evidence="5 8" id="KW-1133">Transmembrane helix</keyword>
<dbReference type="Pfam" id="PF13677">
    <property type="entry name" value="MotB_plug"/>
    <property type="match status" value="1"/>
</dbReference>
<evidence type="ECO:0000256" key="5">
    <source>
        <dbReference type="ARBA" id="ARBA00022989"/>
    </source>
</evidence>
<dbReference type="SUPFAM" id="SSF103088">
    <property type="entry name" value="OmpA-like"/>
    <property type="match status" value="1"/>
</dbReference>
<accession>A0A0J8DGP5</accession>
<dbReference type="PROSITE" id="PS51123">
    <property type="entry name" value="OMPA_2"/>
    <property type="match status" value="1"/>
</dbReference>
<reference evidence="10 11" key="1">
    <citation type="submission" date="2015-06" db="EMBL/GenBank/DDBJ databases">
        <title>Draft genome sequence of the purine-degrading Clostridium cylindrosporum HC-1 (DSM 605).</title>
        <authorList>
            <person name="Poehlein A."/>
            <person name="Schiel-Bengelsdorf B."/>
            <person name="Bengelsdorf F."/>
            <person name="Daniel R."/>
            <person name="Duerre P."/>
        </authorList>
    </citation>
    <scope>NUCLEOTIDE SEQUENCE [LARGE SCALE GENOMIC DNA]</scope>
    <source>
        <strain evidence="10 11">DSM 605</strain>
    </source>
</reference>
<comment type="caution">
    <text evidence="10">The sequence shown here is derived from an EMBL/GenBank/DDBJ whole genome shotgun (WGS) entry which is preliminary data.</text>
</comment>
<feature type="transmembrane region" description="Helical" evidence="8">
    <location>
        <begin position="21"/>
        <end position="38"/>
    </location>
</feature>
<dbReference type="PANTHER" id="PTHR30329:SF21">
    <property type="entry name" value="LIPOPROTEIN YIAD-RELATED"/>
    <property type="match status" value="1"/>
</dbReference>
<dbReference type="InterPro" id="IPR050330">
    <property type="entry name" value="Bact_OuterMem_StrucFunc"/>
</dbReference>
<evidence type="ECO:0000256" key="6">
    <source>
        <dbReference type="ARBA" id="ARBA00023136"/>
    </source>
</evidence>
<evidence type="ECO:0000256" key="3">
    <source>
        <dbReference type="ARBA" id="ARBA00022475"/>
    </source>
</evidence>
<dbReference type="GO" id="GO:0005886">
    <property type="term" value="C:plasma membrane"/>
    <property type="evidence" value="ECO:0007669"/>
    <property type="project" value="UniProtKB-SubCell"/>
</dbReference>
<dbReference type="EMBL" id="LFVU01000001">
    <property type="protein sequence ID" value="KMT23363.1"/>
    <property type="molecule type" value="Genomic_DNA"/>
</dbReference>
<evidence type="ECO:0000256" key="4">
    <source>
        <dbReference type="ARBA" id="ARBA00022692"/>
    </source>
</evidence>
<feature type="domain" description="OmpA-like" evidence="9">
    <location>
        <begin position="111"/>
        <end position="232"/>
    </location>
</feature>
<dbReference type="InterPro" id="IPR036737">
    <property type="entry name" value="OmpA-like_sf"/>
</dbReference>
<organism evidence="10 11">
    <name type="scientific">Clostridium cylindrosporum DSM 605</name>
    <dbReference type="NCBI Taxonomy" id="1121307"/>
    <lineage>
        <taxon>Bacteria</taxon>
        <taxon>Bacillati</taxon>
        <taxon>Bacillota</taxon>
        <taxon>Clostridia</taxon>
        <taxon>Eubacteriales</taxon>
        <taxon>Clostridiaceae</taxon>
        <taxon>Clostridium</taxon>
    </lineage>
</organism>
<sequence>MSRKRHKEEGHPNHERWLVSYADFITVLMIFFIVMFSMSQVNATKYKQLAASLNDALGGGKSIIGSDKPPLTNENVAPIPEVKQMEEAKKEVEEYLKNEGLTGKVKVSIDDRGLVISLQDTLIFDSGSAIVKPTHRQTLAKIGIALKKMPNFIRVEGHTDNIPIKNSQFSSNWQLSAVRAANIVEVIINDSKISPNIISALGYGENRPVAPNSSSTERAKNRRVDIVLLKSKYNETEKNSSTKANSNVKK</sequence>
<comment type="subcellular location">
    <subcellularLocation>
        <location evidence="1">Cell membrane</location>
        <topology evidence="1">Single-pass membrane protein</topology>
    </subcellularLocation>
</comment>
<dbReference type="STRING" id="1121307.CLCY_8c01000"/>
<keyword evidence="11" id="KW-1185">Reference proteome</keyword>
<dbReference type="Gene3D" id="3.30.1330.60">
    <property type="entry name" value="OmpA-like domain"/>
    <property type="match status" value="1"/>
</dbReference>